<evidence type="ECO:0000313" key="1">
    <source>
        <dbReference type="EMBL" id="OSQ44342.1"/>
    </source>
</evidence>
<protein>
    <submittedName>
        <fullName evidence="1">Uncharacterized protein</fullName>
    </submittedName>
</protein>
<comment type="caution">
    <text evidence="1">The sequence shown here is derived from an EMBL/GenBank/DDBJ whole genome shotgun (WGS) entry which is preliminary data.</text>
</comment>
<dbReference type="OrthoDB" id="7321797at2"/>
<dbReference type="STRING" id="1293890.TALK_18845"/>
<dbReference type="EMBL" id="JFKB01000019">
    <property type="protein sequence ID" value="OSQ44342.1"/>
    <property type="molecule type" value="Genomic_DNA"/>
</dbReference>
<reference evidence="1 2" key="1">
    <citation type="submission" date="2014-03" db="EMBL/GenBank/DDBJ databases">
        <title>The draft genome sequence of Thalassospira alkalitolerans JCM 18968.</title>
        <authorList>
            <person name="Lai Q."/>
            <person name="Shao Z."/>
        </authorList>
    </citation>
    <scope>NUCLEOTIDE SEQUENCE [LARGE SCALE GENOMIC DNA]</scope>
    <source>
        <strain evidence="1 2">JCM 18968</strain>
    </source>
</reference>
<organism evidence="1 2">
    <name type="scientific">Thalassospira alkalitolerans</name>
    <dbReference type="NCBI Taxonomy" id="1293890"/>
    <lineage>
        <taxon>Bacteria</taxon>
        <taxon>Pseudomonadati</taxon>
        <taxon>Pseudomonadota</taxon>
        <taxon>Alphaproteobacteria</taxon>
        <taxon>Rhodospirillales</taxon>
        <taxon>Thalassospiraceae</taxon>
        <taxon>Thalassospira</taxon>
    </lineage>
</organism>
<dbReference type="AlphaFoldDB" id="A0A1Y2L8Q8"/>
<sequence>MKIENAANMGTSQLGALFESLSSTEIARFTRAIESDRADPKLPLPHEQILQILRPRLASLKPERYPTPMRQFCDPFEDLLTSSSPDENSIRISRSSLMPIWKLVESSSGPEMQKVIADIEKAGAKRDQDMLEQAERRLWSLSAKCIEGEIGDSRSGVKTERALATRLGSRVHLKAFEEIGKILSVAEEIDAMRKRFPSVPIRSLGTADVSWLRDRFIEISEEKEGYEPVFLKAVLSRLLRPSELFKLIRVLTSKADDRSISSSNLATTGDLIIDLLAETVAEIEQGIGTGKDEHHILSLARWYASEFIRITREFNIRKDGRWGEKLLETRRRVSKAMANTMFGASPDRIIEALPQLEVKQGPGSGRQAARPIFSQPFDDEKVLAAERSAEAIAETARISHVLAAQSSATKAVVELKKRLNQIGRAGIDSMGRLDADEMENAQRNMMGIVRLLEIIDGPEDADLLRRRGMNALRVIESNNKKAS</sequence>
<gene>
    <name evidence="1" type="ORF">TALK_18845</name>
</gene>
<keyword evidence="2" id="KW-1185">Reference proteome</keyword>
<name>A0A1Y2L8Q8_9PROT</name>
<evidence type="ECO:0000313" key="2">
    <source>
        <dbReference type="Proteomes" id="UP000193396"/>
    </source>
</evidence>
<proteinExistence type="predicted"/>
<dbReference type="RefSeq" id="WP_085620712.1">
    <property type="nucleotide sequence ID" value="NZ_JBLXAE010000006.1"/>
</dbReference>
<dbReference type="Proteomes" id="UP000193396">
    <property type="component" value="Unassembled WGS sequence"/>
</dbReference>
<accession>A0A1Y2L8Q8</accession>